<gene>
    <name evidence="3" type="ORF">V5799_029459</name>
</gene>
<feature type="compositionally biased region" description="Basic and acidic residues" evidence="1">
    <location>
        <begin position="200"/>
        <end position="216"/>
    </location>
</feature>
<protein>
    <recommendedName>
        <fullName evidence="5">Transmembrane protein</fullName>
    </recommendedName>
</protein>
<organism evidence="3 4">
    <name type="scientific">Amblyomma americanum</name>
    <name type="common">Lone star tick</name>
    <dbReference type="NCBI Taxonomy" id="6943"/>
    <lineage>
        <taxon>Eukaryota</taxon>
        <taxon>Metazoa</taxon>
        <taxon>Ecdysozoa</taxon>
        <taxon>Arthropoda</taxon>
        <taxon>Chelicerata</taxon>
        <taxon>Arachnida</taxon>
        <taxon>Acari</taxon>
        <taxon>Parasitiformes</taxon>
        <taxon>Ixodida</taxon>
        <taxon>Ixodoidea</taxon>
        <taxon>Ixodidae</taxon>
        <taxon>Amblyomminae</taxon>
        <taxon>Amblyomma</taxon>
    </lineage>
</organism>
<evidence type="ECO:0008006" key="5">
    <source>
        <dbReference type="Google" id="ProtNLM"/>
    </source>
</evidence>
<evidence type="ECO:0000256" key="2">
    <source>
        <dbReference type="SAM" id="Phobius"/>
    </source>
</evidence>
<reference evidence="3 4" key="1">
    <citation type="journal article" date="2023" name="Arcadia Sci">
        <title>De novo assembly of a long-read Amblyomma americanum tick genome.</title>
        <authorList>
            <person name="Chou S."/>
            <person name="Poskanzer K.E."/>
            <person name="Rollins M."/>
            <person name="Thuy-Boun P.S."/>
        </authorList>
    </citation>
    <scope>NUCLEOTIDE SEQUENCE [LARGE SCALE GENOMIC DNA]</scope>
    <source>
        <strain evidence="3">F_SG_1</strain>
        <tissue evidence="3">Salivary glands</tissue>
    </source>
</reference>
<evidence type="ECO:0000313" key="4">
    <source>
        <dbReference type="Proteomes" id="UP001321473"/>
    </source>
</evidence>
<keyword evidence="4" id="KW-1185">Reference proteome</keyword>
<evidence type="ECO:0000256" key="1">
    <source>
        <dbReference type="SAM" id="MobiDB-lite"/>
    </source>
</evidence>
<evidence type="ECO:0000313" key="3">
    <source>
        <dbReference type="EMBL" id="KAK8777194.1"/>
    </source>
</evidence>
<feature type="transmembrane region" description="Helical" evidence="2">
    <location>
        <begin position="107"/>
        <end position="128"/>
    </location>
</feature>
<feature type="region of interest" description="Disordered" evidence="1">
    <location>
        <begin position="185"/>
        <end position="291"/>
    </location>
</feature>
<proteinExistence type="predicted"/>
<dbReference type="EMBL" id="JARKHS020012107">
    <property type="protein sequence ID" value="KAK8777194.1"/>
    <property type="molecule type" value="Genomic_DNA"/>
</dbReference>
<sequence>MDNDKNARYVHSQALYPRGFFYSDQGGYNSPEPAHFNAASTAELASPLELPYEGYYSGLEWVPASTESQGTPPMSSSTVAHYEDERAGRPSSVSLIKGLRGMSLDNAAVLVAMLAMCVFIGLAIWAAAAVQGELQDYDIDAVDDADASLHLESRARVPSAQGVSGREIMGAQDWKITVIHRQPLKSKRTSPALDDADMATSREGRPDDNDDVREWPVETDQESAGEPTAEWTAEVEDTTVARPERRIHRRRGLPRNKAGRRSTRSGSTKRLHQRRRRVQQHAVPADDSTED</sequence>
<keyword evidence="2" id="KW-1133">Transmembrane helix</keyword>
<keyword evidence="2" id="KW-0472">Membrane</keyword>
<dbReference type="AlphaFoldDB" id="A0AAQ4EQY8"/>
<keyword evidence="2" id="KW-0812">Transmembrane</keyword>
<name>A0AAQ4EQY8_AMBAM</name>
<comment type="caution">
    <text evidence="3">The sequence shown here is derived from an EMBL/GenBank/DDBJ whole genome shotgun (WGS) entry which is preliminary data.</text>
</comment>
<accession>A0AAQ4EQY8</accession>
<feature type="compositionally biased region" description="Basic residues" evidence="1">
    <location>
        <begin position="245"/>
        <end position="279"/>
    </location>
</feature>
<dbReference type="Proteomes" id="UP001321473">
    <property type="component" value="Unassembled WGS sequence"/>
</dbReference>